<protein>
    <submittedName>
        <fullName evidence="1">Uncharacterized protein</fullName>
    </submittedName>
</protein>
<dbReference type="Proteomes" id="UP000190435">
    <property type="component" value="Unassembled WGS sequence"/>
</dbReference>
<evidence type="ECO:0000313" key="1">
    <source>
        <dbReference type="EMBL" id="OOR93417.1"/>
    </source>
</evidence>
<keyword evidence="2" id="KW-1185">Reference proteome</keyword>
<dbReference type="STRING" id="34060.B0181_00280"/>
<sequence>MSRLQRLTAHVRTPPKITAKVKAPANITAKVKSLGQADMRVDYGSMDFVTLLKIQTGITYENTN</sequence>
<gene>
    <name evidence="1" type="ORF">B0181_00280</name>
</gene>
<name>A0A1T0ACI3_9GAMM</name>
<dbReference type="EMBL" id="MUXU01000004">
    <property type="protein sequence ID" value="OOR93417.1"/>
    <property type="molecule type" value="Genomic_DNA"/>
</dbReference>
<evidence type="ECO:0000313" key="2">
    <source>
        <dbReference type="Proteomes" id="UP000190435"/>
    </source>
</evidence>
<accession>A0A1T0ACI3</accession>
<proteinExistence type="predicted"/>
<dbReference type="AlphaFoldDB" id="A0A1T0ACI3"/>
<dbReference type="RefSeq" id="WP_078275499.1">
    <property type="nucleotide sequence ID" value="NZ_CAACXO010000020.1"/>
</dbReference>
<reference evidence="1 2" key="1">
    <citation type="submission" date="2017-02" db="EMBL/GenBank/DDBJ databases">
        <title>Draft genome sequence of Moraxella caviae CCUG 355 type strain.</title>
        <authorList>
            <person name="Engstrom-Jakobsson H."/>
            <person name="Salva-Serra F."/>
            <person name="Thorell K."/>
            <person name="Gonzales-Siles L."/>
            <person name="Karlsson R."/>
            <person name="Boulund F."/>
            <person name="Engstrand L."/>
            <person name="Moore E."/>
        </authorList>
    </citation>
    <scope>NUCLEOTIDE SEQUENCE [LARGE SCALE GENOMIC DNA]</scope>
    <source>
        <strain evidence="1 2">CCUG 355</strain>
    </source>
</reference>
<comment type="caution">
    <text evidence="1">The sequence shown here is derived from an EMBL/GenBank/DDBJ whole genome shotgun (WGS) entry which is preliminary data.</text>
</comment>
<organism evidence="1 2">
    <name type="scientific">Moraxella caviae</name>
    <dbReference type="NCBI Taxonomy" id="34060"/>
    <lineage>
        <taxon>Bacteria</taxon>
        <taxon>Pseudomonadati</taxon>
        <taxon>Pseudomonadota</taxon>
        <taxon>Gammaproteobacteria</taxon>
        <taxon>Moraxellales</taxon>
        <taxon>Moraxellaceae</taxon>
        <taxon>Moraxella</taxon>
    </lineage>
</organism>